<protein>
    <submittedName>
        <fullName evidence="3">Demethylrebeccamycin-D-glucose O-methyltransferase</fullName>
        <ecNumber evidence="3">2.1.1.164</ecNumber>
    </submittedName>
</protein>
<dbReference type="AlphaFoldDB" id="A0A2N0UU65"/>
<proteinExistence type="predicted"/>
<reference evidence="3" key="1">
    <citation type="journal article" date="2018" name="Environ. Microbiol.">
        <title>Sporulation capability and amylosome conservation among diverse human colonic and rumen isolates of the keystone starch-degrader Ruminococcus bromii.</title>
        <authorList>
            <person name="Mukhopadhya I."/>
            <person name="Morais S."/>
            <person name="Laverde-Gomez J."/>
            <person name="Sheridan P.O."/>
            <person name="Walker A.W."/>
            <person name="Kelly W."/>
            <person name="Klieve A.V."/>
            <person name="Ouwerkerk D."/>
            <person name="Duncan S.H."/>
            <person name="Louis P."/>
            <person name="Koropatkin N."/>
            <person name="Cockburn D."/>
            <person name="Kibler R."/>
            <person name="Cooper P.J."/>
            <person name="Sandoval C."/>
            <person name="Crost E."/>
            <person name="Juge N."/>
            <person name="Bayer E.A."/>
            <person name="Flint H.J."/>
        </authorList>
    </citation>
    <scope>NUCLEOTIDE SEQUENCE [LARGE SCALE GENOMIC DNA]</scope>
    <source>
        <strain evidence="3">ATCC 27255</strain>
    </source>
</reference>
<dbReference type="Pfam" id="PF08241">
    <property type="entry name" value="Methyltransf_11"/>
    <property type="match status" value="1"/>
</dbReference>
<organism evidence="3 4">
    <name type="scientific">Ruminococcus bromii</name>
    <dbReference type="NCBI Taxonomy" id="40518"/>
    <lineage>
        <taxon>Bacteria</taxon>
        <taxon>Bacillati</taxon>
        <taxon>Bacillota</taxon>
        <taxon>Clostridia</taxon>
        <taxon>Eubacteriales</taxon>
        <taxon>Oscillospiraceae</taxon>
        <taxon>Ruminococcus</taxon>
    </lineage>
</organism>
<keyword evidence="3" id="KW-0489">Methyltransferase</keyword>
<dbReference type="PANTHER" id="PTHR44068">
    <property type="entry name" value="ZGC:194242"/>
    <property type="match status" value="1"/>
</dbReference>
<name>A0A2N0UU65_9FIRM</name>
<keyword evidence="1 3" id="KW-0808">Transferase</keyword>
<gene>
    <name evidence="3" type="primary">rebM</name>
    <name evidence="3" type="ORF">RBATCC27255_00998</name>
</gene>
<dbReference type="PANTHER" id="PTHR44068:SF1">
    <property type="entry name" value="HYPOTHETICAL LOC100005854"/>
    <property type="match status" value="1"/>
</dbReference>
<dbReference type="GO" id="GO:0016126">
    <property type="term" value="P:sterol biosynthetic process"/>
    <property type="evidence" value="ECO:0007669"/>
    <property type="project" value="TreeGrafter"/>
</dbReference>
<dbReference type="SUPFAM" id="SSF53335">
    <property type="entry name" value="S-adenosyl-L-methionine-dependent methyltransferases"/>
    <property type="match status" value="1"/>
</dbReference>
<dbReference type="Gene3D" id="3.40.50.150">
    <property type="entry name" value="Vaccinia Virus protein VP39"/>
    <property type="match status" value="1"/>
</dbReference>
<comment type="caution">
    <text evidence="3">The sequence shown here is derived from an EMBL/GenBank/DDBJ whole genome shotgun (WGS) entry which is preliminary data.</text>
</comment>
<dbReference type="EMBL" id="NNSR01000046">
    <property type="protein sequence ID" value="PKD30552.1"/>
    <property type="molecule type" value="Genomic_DNA"/>
</dbReference>
<keyword evidence="4" id="KW-1185">Reference proteome</keyword>
<evidence type="ECO:0000256" key="1">
    <source>
        <dbReference type="ARBA" id="ARBA00022679"/>
    </source>
</evidence>
<evidence type="ECO:0000313" key="4">
    <source>
        <dbReference type="Proteomes" id="UP000233425"/>
    </source>
</evidence>
<dbReference type="InterPro" id="IPR013216">
    <property type="entry name" value="Methyltransf_11"/>
</dbReference>
<evidence type="ECO:0000313" key="3">
    <source>
        <dbReference type="EMBL" id="PKD30552.1"/>
    </source>
</evidence>
<dbReference type="EC" id="2.1.1.164" evidence="3"/>
<dbReference type="CDD" id="cd02440">
    <property type="entry name" value="AdoMet_MTases"/>
    <property type="match status" value="1"/>
</dbReference>
<dbReference type="GO" id="GO:0102082">
    <property type="term" value="F:demethylrebeccamycin--D-glucose O-methyltransferase activity"/>
    <property type="evidence" value="ECO:0007669"/>
    <property type="project" value="UniProtKB-EC"/>
</dbReference>
<dbReference type="InterPro" id="IPR029063">
    <property type="entry name" value="SAM-dependent_MTases_sf"/>
</dbReference>
<evidence type="ECO:0000259" key="2">
    <source>
        <dbReference type="Pfam" id="PF08241"/>
    </source>
</evidence>
<dbReference type="GO" id="GO:0032259">
    <property type="term" value="P:methylation"/>
    <property type="evidence" value="ECO:0007669"/>
    <property type="project" value="UniProtKB-KW"/>
</dbReference>
<dbReference type="Proteomes" id="UP000233425">
    <property type="component" value="Unassembled WGS sequence"/>
</dbReference>
<feature type="domain" description="Methyltransferase type 11" evidence="2">
    <location>
        <begin position="49"/>
        <end position="147"/>
    </location>
</feature>
<dbReference type="InterPro" id="IPR050447">
    <property type="entry name" value="Erg6_SMT_methyltransf"/>
</dbReference>
<accession>A0A2N0UU65</accession>
<sequence>MKYRKLVENAKKPNGFWGKMMIKAMNKGHSSLTSWGLEHMNIERTATVLDIGCGGGKTVDRLCSIVANGKVYGIDYSELSVKSSEKLNSKNILCNKAKILQASVSDMPFDDNTFDNITAVETYYFWPDKENDVKEVFRVLKKGGTVMLLFEMLRTDDDPFKWEKVENMLNIKSVTPQEIRAVLESAGFQNINTYTKEGTTWLCATAQKPKDDEN</sequence>
<dbReference type="RefSeq" id="WP_101029018.1">
    <property type="nucleotide sequence ID" value="NZ_CABMMZ010000046.1"/>
</dbReference>
<dbReference type="GO" id="GO:0003838">
    <property type="term" value="F:sterol 24-C-methyltransferase activity"/>
    <property type="evidence" value="ECO:0007669"/>
    <property type="project" value="TreeGrafter"/>
</dbReference>